<proteinExistence type="predicted"/>
<dbReference type="PANTHER" id="PTHR35526">
    <property type="entry name" value="ANTI-SIGMA-F FACTOR RSBW-RELATED"/>
    <property type="match status" value="1"/>
</dbReference>
<dbReference type="InterPro" id="IPR003594">
    <property type="entry name" value="HATPase_dom"/>
</dbReference>
<name>A0AAU2V7S6_9ACTN</name>
<dbReference type="GO" id="GO:0004674">
    <property type="term" value="F:protein serine/threonine kinase activity"/>
    <property type="evidence" value="ECO:0007669"/>
    <property type="project" value="UniProtKB-KW"/>
</dbReference>
<feature type="domain" description="Histidine kinase/HSP90-like ATPase" evidence="2">
    <location>
        <begin position="12"/>
        <end position="125"/>
    </location>
</feature>
<keyword evidence="1" id="KW-0723">Serine/threonine-protein kinase</keyword>
<dbReference type="AlphaFoldDB" id="A0AAU2V7S6"/>
<dbReference type="SUPFAM" id="SSF55874">
    <property type="entry name" value="ATPase domain of HSP90 chaperone/DNA topoisomerase II/histidine kinase"/>
    <property type="match status" value="1"/>
</dbReference>
<dbReference type="Gene3D" id="3.30.565.10">
    <property type="entry name" value="Histidine kinase-like ATPase, C-terminal domain"/>
    <property type="match status" value="1"/>
</dbReference>
<evidence type="ECO:0000256" key="1">
    <source>
        <dbReference type="ARBA" id="ARBA00022527"/>
    </source>
</evidence>
<accession>A0AAU2V7S6</accession>
<dbReference type="InterPro" id="IPR036890">
    <property type="entry name" value="HATPase_C_sf"/>
</dbReference>
<evidence type="ECO:0000313" key="3">
    <source>
        <dbReference type="EMBL" id="WTW63204.1"/>
    </source>
</evidence>
<organism evidence="3">
    <name type="scientific">Streptomyces sp. NBC_00003</name>
    <dbReference type="NCBI Taxonomy" id="2903608"/>
    <lineage>
        <taxon>Bacteria</taxon>
        <taxon>Bacillati</taxon>
        <taxon>Actinomycetota</taxon>
        <taxon>Actinomycetes</taxon>
        <taxon>Kitasatosporales</taxon>
        <taxon>Streptomycetaceae</taxon>
        <taxon>Streptomyces</taxon>
    </lineage>
</organism>
<dbReference type="EMBL" id="CP108318">
    <property type="protein sequence ID" value="WTW63204.1"/>
    <property type="molecule type" value="Genomic_DNA"/>
</dbReference>
<dbReference type="Pfam" id="PF13581">
    <property type="entry name" value="HATPase_c_2"/>
    <property type="match status" value="1"/>
</dbReference>
<sequence>MTARRARVATAASPEAVTFVRKQVLTQVDAWGLALEKDTWEAIRLVTSELVTNAVVHAGGMITIGLYLNDSTLLLVVHDGSQALPARPDPPRAEEPESGRGLLLVEAFAARWGWDPTPEGKEVWAEFEVSPPGMAAEAELVRCRAKAARPHPRLRILPQGVVLAGALR</sequence>
<protein>
    <submittedName>
        <fullName evidence="3">ATP-binding protein</fullName>
    </submittedName>
</protein>
<keyword evidence="1" id="KW-0418">Kinase</keyword>
<keyword evidence="3" id="KW-0547">Nucleotide-binding</keyword>
<dbReference type="GO" id="GO:0005524">
    <property type="term" value="F:ATP binding"/>
    <property type="evidence" value="ECO:0007669"/>
    <property type="project" value="UniProtKB-KW"/>
</dbReference>
<dbReference type="InterPro" id="IPR050267">
    <property type="entry name" value="Anti-sigma-factor_SerPK"/>
</dbReference>
<keyword evidence="1" id="KW-0808">Transferase</keyword>
<dbReference type="PANTHER" id="PTHR35526:SF3">
    <property type="entry name" value="ANTI-SIGMA-F FACTOR RSBW"/>
    <property type="match status" value="1"/>
</dbReference>
<evidence type="ECO:0000259" key="2">
    <source>
        <dbReference type="Pfam" id="PF13581"/>
    </source>
</evidence>
<keyword evidence="3" id="KW-0067">ATP-binding</keyword>
<reference evidence="3" key="1">
    <citation type="submission" date="2022-10" db="EMBL/GenBank/DDBJ databases">
        <title>The complete genomes of actinobacterial strains from the NBC collection.</title>
        <authorList>
            <person name="Joergensen T.S."/>
            <person name="Alvarez Arevalo M."/>
            <person name="Sterndorff E.B."/>
            <person name="Faurdal D."/>
            <person name="Vuksanovic O."/>
            <person name="Mourched A.-S."/>
            <person name="Charusanti P."/>
            <person name="Shaw S."/>
            <person name="Blin K."/>
            <person name="Weber T."/>
        </authorList>
    </citation>
    <scope>NUCLEOTIDE SEQUENCE</scope>
    <source>
        <strain evidence="3">NBC_00003</strain>
    </source>
</reference>
<gene>
    <name evidence="3" type="ORF">OG549_22535</name>
</gene>
<dbReference type="CDD" id="cd16936">
    <property type="entry name" value="HATPase_RsbW-like"/>
    <property type="match status" value="1"/>
</dbReference>